<evidence type="ECO:0000313" key="1">
    <source>
        <dbReference type="EMBL" id="QJA59632.1"/>
    </source>
</evidence>
<name>A0A6M3IT44_9ZZZZ</name>
<gene>
    <name evidence="1" type="ORF">MM415B01253_0006</name>
</gene>
<dbReference type="AlphaFoldDB" id="A0A6M3IT44"/>
<organism evidence="1">
    <name type="scientific">viral metagenome</name>
    <dbReference type="NCBI Taxonomy" id="1070528"/>
    <lineage>
        <taxon>unclassified sequences</taxon>
        <taxon>metagenomes</taxon>
        <taxon>organismal metagenomes</taxon>
    </lineage>
</organism>
<reference evidence="1" key="1">
    <citation type="submission" date="2020-03" db="EMBL/GenBank/DDBJ databases">
        <title>The deep terrestrial virosphere.</title>
        <authorList>
            <person name="Holmfeldt K."/>
            <person name="Nilsson E."/>
            <person name="Simone D."/>
            <person name="Lopez-Fernandez M."/>
            <person name="Wu X."/>
            <person name="de Brujin I."/>
            <person name="Lundin D."/>
            <person name="Andersson A."/>
            <person name="Bertilsson S."/>
            <person name="Dopson M."/>
        </authorList>
    </citation>
    <scope>NUCLEOTIDE SEQUENCE</scope>
    <source>
        <strain evidence="1">MM415B01253</strain>
    </source>
</reference>
<sequence>MFDSDLILMDGTIVATTTTDTPAISLTRDATTGAAVIDLGDGGTPASGLTAVLMCSELAVGAAAYTLTAYLQASDTVDMTGTTTGIDRLGNFGVAVASTGVIIGSETPCVATVRFATSKRYIRINATVSNDFGYLKCYLEPYTFKTL</sequence>
<dbReference type="EMBL" id="MT141378">
    <property type="protein sequence ID" value="QJA59632.1"/>
    <property type="molecule type" value="Genomic_DNA"/>
</dbReference>
<proteinExistence type="predicted"/>
<accession>A0A6M3IT44</accession>
<protein>
    <submittedName>
        <fullName evidence="1">Uncharacterized protein</fullName>
    </submittedName>
</protein>